<evidence type="ECO:0000313" key="2">
    <source>
        <dbReference type="Proteomes" id="UP000095283"/>
    </source>
</evidence>
<protein>
    <submittedName>
        <fullName evidence="3">Secreted protein</fullName>
    </submittedName>
</protein>
<organism evidence="2 3">
    <name type="scientific">Heterorhabditis bacteriophora</name>
    <name type="common">Entomopathogenic nematode worm</name>
    <dbReference type="NCBI Taxonomy" id="37862"/>
    <lineage>
        <taxon>Eukaryota</taxon>
        <taxon>Metazoa</taxon>
        <taxon>Ecdysozoa</taxon>
        <taxon>Nematoda</taxon>
        <taxon>Chromadorea</taxon>
        <taxon>Rhabditida</taxon>
        <taxon>Rhabditina</taxon>
        <taxon>Rhabditomorpha</taxon>
        <taxon>Strongyloidea</taxon>
        <taxon>Heterorhabditidae</taxon>
        <taxon>Heterorhabditis</taxon>
    </lineage>
</organism>
<reference evidence="3" key="1">
    <citation type="submission" date="2016-11" db="UniProtKB">
        <authorList>
            <consortium name="WormBaseParasite"/>
        </authorList>
    </citation>
    <scope>IDENTIFICATION</scope>
</reference>
<dbReference type="WBParaSite" id="Hba_04658">
    <property type="protein sequence ID" value="Hba_04658"/>
    <property type="gene ID" value="Hba_04658"/>
</dbReference>
<evidence type="ECO:0000313" key="3">
    <source>
        <dbReference type="WBParaSite" id="Hba_04658"/>
    </source>
</evidence>
<evidence type="ECO:0000256" key="1">
    <source>
        <dbReference type="SAM" id="SignalP"/>
    </source>
</evidence>
<sequence length="67" mass="7306">MVIFGRLTKLLWICTRAFSELLSSLSLFTEYFSGVWVETGDNSSKSSSSSLRLLSPCGGDSILLGKI</sequence>
<proteinExistence type="predicted"/>
<dbReference type="AlphaFoldDB" id="A0A1I7WI21"/>
<keyword evidence="2" id="KW-1185">Reference proteome</keyword>
<keyword evidence="1" id="KW-0732">Signal</keyword>
<feature type="signal peptide" evidence="1">
    <location>
        <begin position="1"/>
        <end position="19"/>
    </location>
</feature>
<name>A0A1I7WI21_HETBA</name>
<dbReference type="Proteomes" id="UP000095283">
    <property type="component" value="Unplaced"/>
</dbReference>
<accession>A0A1I7WI21</accession>
<feature type="chain" id="PRO_5009310660" evidence="1">
    <location>
        <begin position="20"/>
        <end position="67"/>
    </location>
</feature>